<dbReference type="EMBL" id="CM056809">
    <property type="protein sequence ID" value="KAJ8650279.1"/>
    <property type="molecule type" value="Genomic_DNA"/>
</dbReference>
<reference evidence="1 2" key="1">
    <citation type="journal article" date="2022" name="Hortic Res">
        <title>A haplotype resolved chromosomal level avocado genome allows analysis of novel avocado genes.</title>
        <authorList>
            <person name="Nath O."/>
            <person name="Fletcher S.J."/>
            <person name="Hayward A."/>
            <person name="Shaw L.M."/>
            <person name="Masouleh A.K."/>
            <person name="Furtado A."/>
            <person name="Henry R.J."/>
            <person name="Mitter N."/>
        </authorList>
    </citation>
    <scope>NUCLEOTIDE SEQUENCE [LARGE SCALE GENOMIC DNA]</scope>
    <source>
        <strain evidence="2">cv. Hass</strain>
    </source>
</reference>
<evidence type="ECO:0000313" key="1">
    <source>
        <dbReference type="EMBL" id="KAJ8650279.1"/>
    </source>
</evidence>
<name>A0ACC2MYL6_PERAE</name>
<gene>
    <name evidence="1" type="ORF">MRB53_003302</name>
</gene>
<organism evidence="1 2">
    <name type="scientific">Persea americana</name>
    <name type="common">Avocado</name>
    <dbReference type="NCBI Taxonomy" id="3435"/>
    <lineage>
        <taxon>Eukaryota</taxon>
        <taxon>Viridiplantae</taxon>
        <taxon>Streptophyta</taxon>
        <taxon>Embryophyta</taxon>
        <taxon>Tracheophyta</taxon>
        <taxon>Spermatophyta</taxon>
        <taxon>Magnoliopsida</taxon>
        <taxon>Magnoliidae</taxon>
        <taxon>Laurales</taxon>
        <taxon>Lauraceae</taxon>
        <taxon>Persea</taxon>
    </lineage>
</organism>
<comment type="caution">
    <text evidence="1">The sequence shown here is derived from an EMBL/GenBank/DDBJ whole genome shotgun (WGS) entry which is preliminary data.</text>
</comment>
<accession>A0ACC2MYL6</accession>
<evidence type="ECO:0000313" key="2">
    <source>
        <dbReference type="Proteomes" id="UP001234297"/>
    </source>
</evidence>
<keyword evidence="2" id="KW-1185">Reference proteome</keyword>
<proteinExistence type="predicted"/>
<dbReference type="Proteomes" id="UP001234297">
    <property type="component" value="Chromosome 1"/>
</dbReference>
<protein>
    <submittedName>
        <fullName evidence="1">Uncharacterized protein</fullName>
    </submittedName>
</protein>
<sequence>MQCRPGCVESSWGQERALDFNIGRILPVQANCLLNFLVESSPHKKAFQETMQPLMKFTRLHQRDKSDRRWGPNHCNIQQRNP</sequence>